<feature type="region of interest" description="Disordered" evidence="1">
    <location>
        <begin position="129"/>
        <end position="158"/>
    </location>
</feature>
<feature type="compositionally biased region" description="Basic residues" evidence="1">
    <location>
        <begin position="133"/>
        <end position="143"/>
    </location>
</feature>
<evidence type="ECO:0000256" key="1">
    <source>
        <dbReference type="SAM" id="MobiDB-lite"/>
    </source>
</evidence>
<protein>
    <submittedName>
        <fullName evidence="3">Uncharacterized protein</fullName>
    </submittedName>
</protein>
<evidence type="ECO:0000256" key="2">
    <source>
        <dbReference type="SAM" id="SignalP"/>
    </source>
</evidence>
<dbReference type="EMBL" id="GEDC01007650">
    <property type="protein sequence ID" value="JAS29648.1"/>
    <property type="molecule type" value="Transcribed_RNA"/>
</dbReference>
<feature type="chain" id="PRO_5008581697" evidence="2">
    <location>
        <begin position="20"/>
        <end position="158"/>
    </location>
</feature>
<gene>
    <name evidence="3" type="ORF">g.2229</name>
</gene>
<feature type="signal peptide" evidence="2">
    <location>
        <begin position="1"/>
        <end position="19"/>
    </location>
</feature>
<dbReference type="AlphaFoldDB" id="A0A1B6DVD7"/>
<keyword evidence="2" id="KW-0732">Signal</keyword>
<reference evidence="3" key="1">
    <citation type="submission" date="2015-12" db="EMBL/GenBank/DDBJ databases">
        <title>De novo transcriptome assembly of four potential Pierce s Disease insect vectors from Arizona vineyards.</title>
        <authorList>
            <person name="Tassone E.E."/>
        </authorList>
    </citation>
    <scope>NUCLEOTIDE SEQUENCE</scope>
</reference>
<proteinExistence type="predicted"/>
<evidence type="ECO:0000313" key="3">
    <source>
        <dbReference type="EMBL" id="JAS29648.1"/>
    </source>
</evidence>
<accession>A0A1B6DVD7</accession>
<feature type="compositionally biased region" description="Basic and acidic residues" evidence="1">
    <location>
        <begin position="144"/>
        <end position="158"/>
    </location>
</feature>
<name>A0A1B6DVD7_9HEMI</name>
<organism evidence="3">
    <name type="scientific">Clastoptera arizonana</name>
    <name type="common">Arizona spittle bug</name>
    <dbReference type="NCBI Taxonomy" id="38151"/>
    <lineage>
        <taxon>Eukaryota</taxon>
        <taxon>Metazoa</taxon>
        <taxon>Ecdysozoa</taxon>
        <taxon>Arthropoda</taxon>
        <taxon>Hexapoda</taxon>
        <taxon>Insecta</taxon>
        <taxon>Pterygota</taxon>
        <taxon>Neoptera</taxon>
        <taxon>Paraneoptera</taxon>
        <taxon>Hemiptera</taxon>
        <taxon>Auchenorrhyncha</taxon>
        <taxon>Cercopoidea</taxon>
        <taxon>Clastopteridae</taxon>
        <taxon>Clastoptera</taxon>
    </lineage>
</organism>
<sequence>MNSYFTFFCLFSCIFYASALRFGNRNYGNSNSNQNENTIVNASTIWVNSPSNGGYPSFIPASGNNTNGMTLNDFCKYVAANGSLPWTMPSSYDPSSLFSNNLNQQSAFPPMMVISRFCSRLAANNGLFVPNRRTSKNNNRRYRRDTDSKRKGDRTPGF</sequence>